<evidence type="ECO:0000256" key="1">
    <source>
        <dbReference type="SAM" id="Phobius"/>
    </source>
</evidence>
<organism evidence="2 3">
    <name type="scientific">Terriglobus roseus</name>
    <dbReference type="NCBI Taxonomy" id="392734"/>
    <lineage>
        <taxon>Bacteria</taxon>
        <taxon>Pseudomonadati</taxon>
        <taxon>Acidobacteriota</taxon>
        <taxon>Terriglobia</taxon>
        <taxon>Terriglobales</taxon>
        <taxon>Acidobacteriaceae</taxon>
        <taxon>Terriglobus</taxon>
    </lineage>
</organism>
<dbReference type="Proteomes" id="UP000182409">
    <property type="component" value="Unassembled WGS sequence"/>
</dbReference>
<dbReference type="EMBL" id="FNSD01000001">
    <property type="protein sequence ID" value="SEC14120.1"/>
    <property type="molecule type" value="Genomic_DNA"/>
</dbReference>
<evidence type="ECO:0000313" key="3">
    <source>
        <dbReference type="Proteomes" id="UP000182409"/>
    </source>
</evidence>
<reference evidence="2 3" key="1">
    <citation type="submission" date="2016-10" db="EMBL/GenBank/DDBJ databases">
        <authorList>
            <person name="de Groot N.N."/>
        </authorList>
    </citation>
    <scope>NUCLEOTIDE SEQUENCE [LARGE SCALE GENOMIC DNA]</scope>
    <source>
        <strain evidence="2 3">AB35.6</strain>
    </source>
</reference>
<keyword evidence="1" id="KW-1133">Transmembrane helix</keyword>
<keyword evidence="1" id="KW-0812">Transmembrane</keyword>
<accession>A0A1H4Q3K1</accession>
<feature type="transmembrane region" description="Helical" evidence="1">
    <location>
        <begin position="6"/>
        <end position="24"/>
    </location>
</feature>
<proteinExistence type="predicted"/>
<keyword evidence="1" id="KW-0472">Membrane</keyword>
<name>A0A1H4Q3K1_9BACT</name>
<protein>
    <submittedName>
        <fullName evidence="2">Uncharacterized protein</fullName>
    </submittedName>
</protein>
<evidence type="ECO:0000313" key="2">
    <source>
        <dbReference type="EMBL" id="SEC14120.1"/>
    </source>
</evidence>
<sequence>MDPISLVRIAAAVLAVLVLAVIVYRRKKSSI</sequence>
<dbReference type="AlphaFoldDB" id="A0A1H4Q3K1"/>
<gene>
    <name evidence="2" type="ORF">SAMN05443244_2755</name>
</gene>